<feature type="compositionally biased region" description="Polar residues" evidence="1">
    <location>
        <begin position="826"/>
        <end position="838"/>
    </location>
</feature>
<feature type="compositionally biased region" description="Polar residues" evidence="1">
    <location>
        <begin position="1194"/>
        <end position="1209"/>
    </location>
</feature>
<proteinExistence type="predicted"/>
<sequence length="1395" mass="157052">RQMSHVAHVSKHLTMMKRRILKKVITHNGEEIICDVTPSPTLSRQSSADCSDLSEDDHKSRHGHHGVKGGGRTRGKRKMLGDIDAVEEAPELSESLTPSTSSSISNSTETSSSLSLKTSGQNKKHLLGSIRMPKTQYSDLSTPEVVITPEDDSDGPFRLMFDSDDDIFSTEPNSPDKGGVDLMAAPRQTSILNRNNDSKSRPTIKKSNSADLPSSKRSSPVYKATDIVETFLDTLRKGCSERQRHLSGSSITRVQSMDQAVLTETSKLQKHQSRPLGEWSFDKSFLTKFTESPLPSFNTVSAVADQKNSSARLFTNGKGSPLVLSHLTASAIKTTGNMFKTLNEEEADVNTLTCPQCNSSVSFRGEEKIHCEKCLPHLDTSKEGNSSHDSKGEIKSAPFSTDLQNFDKEFINHVTEVYDSKNMKFNGQFRSHRGSASFDFSDFKPKHKITWSQHKDFSAERKLRKSITLPFKSMSERVLFGHLSSPLDSKDLDLMKGLRHVDSTGSSESLKVVEEEDSGCKKDESLADDVQTEEVSLVSRDRTNTGLPEFSDRCRSDGEVDSDLVSRRDNLAKTKKWNTFDVESWNQDVINRNGKGRFVNIFYGGEKNNPENFEQNPEEDEILQIVIESNRQKERTEDNNYNDSPCAESLISMQTEGASSKSLEESYQTSDENSPSLTLMESQRDASEGRREELVGVSPFSGLSIKSGNSDWSETDDVTAGRNGFCLKDRDATRRFFLKGDWSPQFVDLYYHADVRSLQSSARSVNAGSPSKHSYKTNSISSISPVPKDTPKQRRKSRQENFKVISLPLSQGMDTQSHDESRNTLHHNVSFTPSGRSPNKSDNEGAEENRVNAYISNYLSSLSQGEPSCPLYIRRRLRPHYDQCDDQTDQRALIFPQLGLLSLAVSDPTVNNWNLANDRYVSEQNQQNYHFSNMCSSCRERFEEQSVWIDNFQERTLTPTKYRQEAFKKQADNSGQHSKGYQAGDPNNRNVYSSFGGNNSSVGNIQGERTLTPTKYRTYMRSAQTMGRQMFLSGRTYLTDVCNQANYEWEQRDGKSQRQWLQGNFWPIENYDMNAVSPYWTPCQCLCCTTHDMGISTSSAPYLKRRRKCIRLDGSGWPDVHNSKTRLSQTGKLQQEQETQTPDSEQTSEFRFSTQMPTAHENQTSQFSNENLSNHLHHTPFQQHFNSLSINQSVNQSVNPSKESSSLQSGHPEALPCSDSLSQGQDTPAAQIMISKLNDTKISTLEQDMQNTQNSKHDFSLQSEKQPVIRVDVSEYITPVTTPTLQTSENNESNWTEFKNSLEKHVLKKDIEEANKTQQKTHKELPPVNQGTPEKRESGNQPSGMRRQSTVDTLDSGITEDGLHCHPTIYINDNYESVVSDLEDNFNIPLYIPSL</sequence>
<feature type="region of interest" description="Disordered" evidence="1">
    <location>
        <begin position="1316"/>
        <end position="1350"/>
    </location>
</feature>
<reference evidence="2" key="2">
    <citation type="submission" date="2023-04" db="EMBL/GenBank/DDBJ databases">
        <authorList>
            <person name="Bu L."/>
            <person name="Lu L."/>
            <person name="Laidemitt M.R."/>
            <person name="Zhang S.M."/>
            <person name="Mutuku M."/>
            <person name="Mkoji G."/>
            <person name="Steinauer M."/>
            <person name="Loker E.S."/>
        </authorList>
    </citation>
    <scope>NUCLEOTIDE SEQUENCE</scope>
    <source>
        <strain evidence="2">KasaAsao</strain>
        <tissue evidence="2">Whole Snail</tissue>
    </source>
</reference>
<feature type="compositionally biased region" description="Low complexity" evidence="1">
    <location>
        <begin position="92"/>
        <end position="119"/>
    </location>
</feature>
<feature type="compositionally biased region" description="Basic and acidic residues" evidence="1">
    <location>
        <begin position="682"/>
        <end position="694"/>
    </location>
</feature>
<reference evidence="2" key="1">
    <citation type="journal article" date="2023" name="PLoS Negl. Trop. Dis.">
        <title>A genome sequence for Biomphalaria pfeifferi, the major vector snail for the human-infecting parasite Schistosoma mansoni.</title>
        <authorList>
            <person name="Bu L."/>
            <person name="Lu L."/>
            <person name="Laidemitt M.R."/>
            <person name="Zhang S.M."/>
            <person name="Mutuku M."/>
            <person name="Mkoji G."/>
            <person name="Steinauer M."/>
            <person name="Loker E.S."/>
        </authorList>
    </citation>
    <scope>NUCLEOTIDE SEQUENCE</scope>
    <source>
        <strain evidence="2">KasaAsao</strain>
    </source>
</reference>
<accession>A0AAD8FD76</accession>
<feature type="compositionally biased region" description="Basic residues" evidence="1">
    <location>
        <begin position="60"/>
        <end position="78"/>
    </location>
</feature>
<feature type="compositionally biased region" description="Basic and acidic residues" evidence="1">
    <location>
        <begin position="1316"/>
        <end position="1325"/>
    </location>
</feature>
<dbReference type="EMBL" id="JASAOG010000046">
    <property type="protein sequence ID" value="KAK0058894.1"/>
    <property type="molecule type" value="Genomic_DNA"/>
</dbReference>
<feature type="compositionally biased region" description="Polar residues" evidence="1">
    <location>
        <begin position="38"/>
        <end position="49"/>
    </location>
</feature>
<gene>
    <name evidence="2" type="ORF">Bpfe_011859</name>
</gene>
<feature type="compositionally biased region" description="Polar residues" evidence="1">
    <location>
        <begin position="1125"/>
        <end position="1165"/>
    </location>
</feature>
<dbReference type="Proteomes" id="UP001233172">
    <property type="component" value="Unassembled WGS sequence"/>
</dbReference>
<feature type="compositionally biased region" description="Low complexity" evidence="1">
    <location>
        <begin position="990"/>
        <end position="1004"/>
    </location>
</feature>
<feature type="region of interest" description="Disordered" evidence="1">
    <location>
        <begin position="1194"/>
        <end position="1226"/>
    </location>
</feature>
<comment type="caution">
    <text evidence="2">The sequence shown here is derived from an EMBL/GenBank/DDBJ whole genome shotgun (WGS) entry which is preliminary data.</text>
</comment>
<feature type="non-terminal residue" evidence="2">
    <location>
        <position position="1395"/>
    </location>
</feature>
<evidence type="ECO:0000313" key="3">
    <source>
        <dbReference type="Proteomes" id="UP001233172"/>
    </source>
</evidence>
<feature type="region of interest" description="Disordered" evidence="1">
    <location>
        <begin position="1120"/>
        <end position="1165"/>
    </location>
</feature>
<feature type="region of interest" description="Disordered" evidence="1">
    <location>
        <begin position="36"/>
        <end position="135"/>
    </location>
</feature>
<feature type="compositionally biased region" description="Polar residues" evidence="1">
    <location>
        <begin position="762"/>
        <end position="784"/>
    </location>
</feature>
<feature type="region of interest" description="Disordered" evidence="1">
    <location>
        <begin position="762"/>
        <end position="846"/>
    </location>
</feature>
<feature type="compositionally biased region" description="Polar residues" evidence="1">
    <location>
        <begin position="1339"/>
        <end position="1350"/>
    </location>
</feature>
<feature type="compositionally biased region" description="Polar residues" evidence="1">
    <location>
        <begin position="972"/>
        <end position="989"/>
    </location>
</feature>
<feature type="compositionally biased region" description="Polar residues" evidence="1">
    <location>
        <begin position="205"/>
        <end position="218"/>
    </location>
</feature>
<name>A0AAD8FD76_BIOPF</name>
<feature type="region of interest" description="Disordered" evidence="1">
    <location>
        <begin position="968"/>
        <end position="1006"/>
    </location>
</feature>
<evidence type="ECO:0000313" key="2">
    <source>
        <dbReference type="EMBL" id="KAK0058894.1"/>
    </source>
</evidence>
<protein>
    <submittedName>
        <fullName evidence="2">Serine-rich adhesin for platelets</fullName>
    </submittedName>
</protein>
<feature type="region of interest" description="Disordered" evidence="1">
    <location>
        <begin position="163"/>
        <end position="219"/>
    </location>
</feature>
<evidence type="ECO:0000256" key="1">
    <source>
        <dbReference type="SAM" id="MobiDB-lite"/>
    </source>
</evidence>
<feature type="compositionally biased region" description="Polar residues" evidence="1">
    <location>
        <begin position="655"/>
        <end position="681"/>
    </location>
</feature>
<organism evidence="2 3">
    <name type="scientific">Biomphalaria pfeifferi</name>
    <name type="common">Bloodfluke planorb</name>
    <name type="synonym">Freshwater snail</name>
    <dbReference type="NCBI Taxonomy" id="112525"/>
    <lineage>
        <taxon>Eukaryota</taxon>
        <taxon>Metazoa</taxon>
        <taxon>Spiralia</taxon>
        <taxon>Lophotrochozoa</taxon>
        <taxon>Mollusca</taxon>
        <taxon>Gastropoda</taxon>
        <taxon>Heterobranchia</taxon>
        <taxon>Euthyneura</taxon>
        <taxon>Panpulmonata</taxon>
        <taxon>Hygrophila</taxon>
        <taxon>Lymnaeoidea</taxon>
        <taxon>Planorbidae</taxon>
        <taxon>Biomphalaria</taxon>
    </lineage>
</organism>
<keyword evidence="3" id="KW-1185">Reference proteome</keyword>
<feature type="region of interest" description="Disordered" evidence="1">
    <location>
        <begin position="655"/>
        <end position="695"/>
    </location>
</feature>